<evidence type="ECO:0000256" key="11">
    <source>
        <dbReference type="PROSITE-ProRule" id="PRU00042"/>
    </source>
</evidence>
<feature type="region of interest" description="Disordered" evidence="12">
    <location>
        <begin position="737"/>
        <end position="838"/>
    </location>
</feature>
<feature type="region of interest" description="Disordered" evidence="12">
    <location>
        <begin position="385"/>
        <end position="426"/>
    </location>
</feature>
<feature type="region of interest" description="Disordered" evidence="12">
    <location>
        <begin position="1512"/>
        <end position="1541"/>
    </location>
</feature>
<dbReference type="GO" id="GO:0001227">
    <property type="term" value="F:DNA-binding transcription repressor activity, RNA polymerase II-specific"/>
    <property type="evidence" value="ECO:0007669"/>
    <property type="project" value="TreeGrafter"/>
</dbReference>
<keyword evidence="9" id="KW-0804">Transcription</keyword>
<feature type="domain" description="C2H2-type" evidence="13">
    <location>
        <begin position="2342"/>
        <end position="2369"/>
    </location>
</feature>
<dbReference type="InterPro" id="IPR013087">
    <property type="entry name" value="Znf_C2H2_type"/>
</dbReference>
<dbReference type="PANTHER" id="PTHR24399">
    <property type="entry name" value="ZINC FINGER AND BTB DOMAIN-CONTAINING"/>
    <property type="match status" value="1"/>
</dbReference>
<evidence type="ECO:0000256" key="7">
    <source>
        <dbReference type="ARBA" id="ARBA00023015"/>
    </source>
</evidence>
<keyword evidence="10" id="KW-0539">Nucleus</keyword>
<feature type="compositionally biased region" description="Basic residues" evidence="12">
    <location>
        <begin position="393"/>
        <end position="419"/>
    </location>
</feature>
<protein>
    <submittedName>
        <fullName evidence="14">Zinc finger protein 267</fullName>
    </submittedName>
</protein>
<feature type="compositionally biased region" description="Polar residues" evidence="12">
    <location>
        <begin position="1528"/>
        <end position="1538"/>
    </location>
</feature>
<evidence type="ECO:0000256" key="9">
    <source>
        <dbReference type="ARBA" id="ARBA00023163"/>
    </source>
</evidence>
<feature type="domain" description="C2H2-type" evidence="13">
    <location>
        <begin position="2398"/>
        <end position="2425"/>
    </location>
</feature>
<feature type="compositionally biased region" description="Polar residues" evidence="12">
    <location>
        <begin position="113"/>
        <end position="124"/>
    </location>
</feature>
<sequence>MDIADDYGWIPLTNGEPLRGLDGESLWQIVGVLLPAESAENKNSDVAPEKLEIEEEEVEKQTQSEAENNSQSLSGDAPPDIPNDTANMKEELLPDCATTSDSTEHIKSRELGHSNSEGSPSASVNPRFYQKQALKPSFRSLTQWSSLEESDIVDAIANNSNSNEESPQYQWSILEQSDTADTIADNMNDGERENHGCQWPRLEQNDTAGTIADSLNDNEWENYGCQWPSSEQNETDNAIANSTNGGEEENLESQWTSFDQSHIMSTSFNNSNDNEGDHQEYDDPAEADDSDIKEETDSEPLGLKLIVEVLKDLVAKNKPLPSIPGAGSNLTIEDFTGSQSREVPLSTKSTDNPNLKKSKRRFVEVVEGSSSKKFKNGLFDSSVSSLETCQKTSKSKKKLRKERPSKVGHKGKLKTKKIKSPGPTQAVAEVDIEEHHINRASLKRGRSSNSTKNLVKCCKNASKTKSTLPKAESSRYHKHGASNVDQVRKCGTAKKKKEIDIKEIPSPERLKKGLLNISTKSLINPRKKALLPKREHQNKKSSRFGQKVNFGVNETEELQSSKEIEKFDIEGNHRYGRLSDRLLNTAAKSPTKPQEKTCAIQVRQKIDSVKCIPTVYFVEDDTEGADVETVTANKEENHSSDLLNEKLLNTSVKNKCLTVVNEKVSEFRNRQKVKAAKFGPKNNFVKYETEDVDVETVESTKRSKRYSVKIVDIDDIFSRDDSGNNVSYTEDILPLDGLVSSKTGKPVKESSNPGTTTSPIPGTASSVPGTTESSNIDKTTSPIPGTTESSNPSTITSPIPGITTSSNPGTTTSSVPATTESSNPGTTTSSFPATTESPNLATASLNHTATCSIPAFKSSNPGTISSVSATKTSLNHAATTNSNPAMTSSDFTTTTRSNPAMTATLNPASTSISVPATSTHLNPAMTTSSYCATATRSNPATTATSNSATTSRSIPATSTCSNPAMTTSSNLATISNRAMRTSTNLADRTIPSANPAWTTNFDPVRSSSSNPAMTANSNSGLKQDQIQTCKKFSPFSMDNLFDIKDTVNYTQNDAVQSNTNDADLADETEKSAKCKGYGNTCSPKKVVRSKYFFPTEKSTKCRKYVCPTPKNSFEQAKKWGISGDPSLEESNRHSSFQDPNNSLRACEVHFSSVEKDDSVSEVAIEENHSSVRPKKGLLKISTKSLINSSKRDWKPKREQQKAKSLRFAQKASLDPNEREGLRHSKKVEELNIEGNHRPERLNEKLYSSTARSLSKARQKVSEPKARQKGDLITSSQKAKLLVDETENVDFKAVKVDIEKYHSPERSNERLFNSAAKSLLQVVEKAAESKTVQQRVEPSNFNCDDEETEDVDVETVEVDGEENHSSESRNEESFSSTAKSLTELDENVSEFKVRQKVKPSKSSQMINLLEDETVNVETLEVNVEENHNCETLNYEVGKQQSNPTKKMAAIETEDSLPHLTQGAQTDVKKQHSPAKNSMKTFKETSRLVLRKAKRASEKQYASVLRRLELGPKTSSSYTVSEAKGKSTKFDTASPISSAESAERSKRYSVKIVDIYEMLYRDGPNNNVSYPEDILPFVDLVSYKQDKSVKDRRIKSKRKSESANKNPSSNCPKNISELCVDTSENEDRNSFGNDDNHKVIVKDIAGAPIVTGNLKSTKSDQNAQGNHSSKSQDIVYSHSLKNLNLSLMFDFSNNFNGKDSATLDILDSTCQTSAISQAQILESTLASACSLDLPSKKISVSGCKSLPSSFLYDAASSSCSTNSNSLTNADSNPLTTTNSYPSVITKSNSFPQKDQVVADILHFAEDSDKHVELSEISGSLPLEESNEYSYDEPDNSLDGCEVHFSSKKKDESDIEEIVRPSNGDYSQGTEASVMSEESNESRHAERTLELDKEGDSGGGEKTRISENCDGSLCIEETYDDLSCIEETQTGTTKKDDGFQCGEDSVGFESSYSSLPMQESVKSNENNACNSQSTDEAENISGSTLHGSNFPQEKFEKTFDFVKSKQSAPVSGKQDTADSRILQHREGKGNSDSQCSENDVQFKGKADAVYGEEVARSEENDESFCTDENSGYIHIKDACCTEERVSSYGSDLHSAEKIVSKSKENDGTCTSNISEDTSTSETISDNIIKDFNMSSNAESIQSTLLAEGHENGKETNELSRSGETLNFSEHLKNLPSTASDSGLSEPRPITKTKQNPLHNSRSAAGESVSFSCGKTTSKAGVPKTGTVENKSDEEFPIEKSVNSNTKVEIPSHEQVLVAFNPNPPEEVKKELSARENEISKSLLISSYDKVKRSRPNQEPSGSTVGNNTGHTSTVKPTSPYDLSETYMKAVRDSSIGKPKQKARRLKCEFCPSKFRRRADLVVHTRKHTGEKKFKCDICSKTFKTQEYMARHKKTHSGEKPYGCDTCGQTFSRNFDLKRHMLIHEGVRPYVCTVCDKAFTSSSDLTRHSKTHTEEKPFQCKTCKQAFIQKANLDTHCKEVHSEKKNFKCNICSKSFSRKSNLKMHMEIHTGGTEHKCDTCGKSFSQRGSLVRHSKIHTGERPFTCDLCGDSFNQNSHLLAHRRRHVQWRKKLARLKNAPAPIIERKSADVCQKLNFEEKTPSFPCKLCCKTFSKSRQLRKHRAWHRHSGIISCDVCKWVPSSDLDTVCVKMKPRVLLTPTSV</sequence>
<dbReference type="SMART" id="SM00355">
    <property type="entry name" value="ZnF_C2H2"/>
    <property type="match status" value="9"/>
</dbReference>
<dbReference type="FunFam" id="3.30.160.60:FF:001289">
    <property type="entry name" value="Zinc finger protein 574"/>
    <property type="match status" value="1"/>
</dbReference>
<feature type="compositionally biased region" description="Acidic residues" evidence="12">
    <location>
        <begin position="1822"/>
        <end position="1833"/>
    </location>
</feature>
<feature type="compositionally biased region" description="Polar residues" evidence="12">
    <location>
        <begin position="2188"/>
        <end position="2215"/>
    </location>
</feature>
<keyword evidence="5 11" id="KW-0863">Zinc-finger</keyword>
<feature type="region of interest" description="Disordered" evidence="12">
    <location>
        <begin position="1121"/>
        <end position="1140"/>
    </location>
</feature>
<dbReference type="GO" id="GO:0000978">
    <property type="term" value="F:RNA polymerase II cis-regulatory region sequence-specific DNA binding"/>
    <property type="evidence" value="ECO:0007669"/>
    <property type="project" value="TreeGrafter"/>
</dbReference>
<name>A0AAV4ESS6_9GAST</name>
<accession>A0AAV4ESS6</accession>
<feature type="region of interest" description="Disordered" evidence="12">
    <location>
        <begin position="1188"/>
        <end position="1221"/>
    </location>
</feature>
<dbReference type="FunFam" id="3.30.160.60:FF:001480">
    <property type="entry name" value="Si:cabz01071911.3"/>
    <property type="match status" value="1"/>
</dbReference>
<dbReference type="PROSITE" id="PS50157">
    <property type="entry name" value="ZINC_FINGER_C2H2_2"/>
    <property type="match status" value="9"/>
</dbReference>
<feature type="domain" description="C2H2-type" evidence="13">
    <location>
        <begin position="2454"/>
        <end position="2482"/>
    </location>
</feature>
<dbReference type="Pfam" id="PF00096">
    <property type="entry name" value="zf-C2H2"/>
    <property type="match status" value="5"/>
</dbReference>
<feature type="compositionally biased region" description="Polar residues" evidence="12">
    <location>
        <begin position="1329"/>
        <end position="1341"/>
    </location>
</feature>
<feature type="region of interest" description="Disordered" evidence="12">
    <location>
        <begin position="2283"/>
        <end position="2317"/>
    </location>
</feature>
<feature type="region of interest" description="Disordered" evidence="12">
    <location>
        <begin position="224"/>
        <end position="297"/>
    </location>
</feature>
<dbReference type="PROSITE" id="PS00028">
    <property type="entry name" value="ZINC_FINGER_C2H2_1"/>
    <property type="match status" value="9"/>
</dbReference>
<feature type="compositionally biased region" description="Polar residues" evidence="12">
    <location>
        <begin position="1651"/>
        <end position="1669"/>
    </location>
</feature>
<feature type="compositionally biased region" description="Polar residues" evidence="12">
    <location>
        <begin position="954"/>
        <end position="969"/>
    </location>
</feature>
<feature type="compositionally biased region" description="Polar residues" evidence="12">
    <location>
        <begin position="227"/>
        <end position="245"/>
    </location>
</feature>
<keyword evidence="6" id="KW-0862">Zinc</keyword>
<dbReference type="FunFam" id="3.30.160.60:FF:000624">
    <property type="entry name" value="zinc finger protein 697"/>
    <property type="match status" value="2"/>
</dbReference>
<feature type="compositionally biased region" description="Basic and acidic residues" evidence="12">
    <location>
        <begin position="102"/>
        <end position="112"/>
    </location>
</feature>
<evidence type="ECO:0000256" key="5">
    <source>
        <dbReference type="ARBA" id="ARBA00022771"/>
    </source>
</evidence>
<evidence type="ECO:0000256" key="1">
    <source>
        <dbReference type="ARBA" id="ARBA00004123"/>
    </source>
</evidence>
<comment type="similarity">
    <text evidence="2">Belongs to the krueppel C2H2-type zinc-finger protein family.</text>
</comment>
<feature type="region of interest" description="Disordered" evidence="12">
    <location>
        <begin position="1328"/>
        <end position="1380"/>
    </location>
</feature>
<keyword evidence="4" id="KW-0677">Repeat</keyword>
<feature type="domain" description="C2H2-type" evidence="13">
    <location>
        <begin position="2539"/>
        <end position="2566"/>
    </location>
</feature>
<feature type="region of interest" description="Disordered" evidence="12">
    <location>
        <begin position="1586"/>
        <end position="1613"/>
    </location>
</feature>
<evidence type="ECO:0000256" key="12">
    <source>
        <dbReference type="SAM" id="MobiDB-lite"/>
    </source>
</evidence>
<comment type="subcellular location">
    <subcellularLocation>
        <location evidence="1">Nucleus</location>
    </subcellularLocation>
</comment>
<feature type="compositionally biased region" description="Acidic residues" evidence="12">
    <location>
        <begin position="282"/>
        <end position="297"/>
    </location>
</feature>
<feature type="compositionally biased region" description="Polar residues" evidence="12">
    <location>
        <begin position="749"/>
        <end position="784"/>
    </location>
</feature>
<evidence type="ECO:0000256" key="8">
    <source>
        <dbReference type="ARBA" id="ARBA00023125"/>
    </source>
</evidence>
<evidence type="ECO:0000313" key="14">
    <source>
        <dbReference type="EMBL" id="GFR64222.1"/>
    </source>
</evidence>
<evidence type="ECO:0000256" key="3">
    <source>
        <dbReference type="ARBA" id="ARBA00022723"/>
    </source>
</evidence>
<feature type="compositionally biased region" description="Low complexity" evidence="12">
    <location>
        <begin position="786"/>
        <end position="814"/>
    </location>
</feature>
<evidence type="ECO:0000313" key="15">
    <source>
        <dbReference type="Proteomes" id="UP000762676"/>
    </source>
</evidence>
<feature type="compositionally biased region" description="Polar residues" evidence="12">
    <location>
        <begin position="167"/>
        <end position="180"/>
    </location>
</feature>
<feature type="compositionally biased region" description="Polar residues" evidence="12">
    <location>
        <begin position="1601"/>
        <end position="1611"/>
    </location>
</feature>
<keyword evidence="8" id="KW-0238">DNA-binding</keyword>
<feature type="domain" description="C2H2-type" evidence="13">
    <location>
        <begin position="2483"/>
        <end position="2510"/>
    </location>
</feature>
<feature type="compositionally biased region" description="Polar residues" evidence="12">
    <location>
        <begin position="1861"/>
        <end position="1874"/>
    </location>
</feature>
<feature type="region of interest" description="Disordered" evidence="12">
    <location>
        <begin position="157"/>
        <end position="197"/>
    </location>
</feature>
<dbReference type="EMBL" id="BMAT01010978">
    <property type="protein sequence ID" value="GFR64222.1"/>
    <property type="molecule type" value="Genomic_DNA"/>
</dbReference>
<feature type="compositionally biased region" description="Basic and acidic residues" evidence="12">
    <location>
        <begin position="1360"/>
        <end position="1371"/>
    </location>
</feature>
<dbReference type="Proteomes" id="UP000762676">
    <property type="component" value="Unassembled WGS sequence"/>
</dbReference>
<dbReference type="GO" id="GO:0008270">
    <property type="term" value="F:zinc ion binding"/>
    <property type="evidence" value="ECO:0007669"/>
    <property type="project" value="UniProtKB-KW"/>
</dbReference>
<dbReference type="Gene3D" id="3.30.160.60">
    <property type="entry name" value="Classic Zinc Finger"/>
    <property type="match status" value="8"/>
</dbReference>
<feature type="region of interest" description="Disordered" evidence="12">
    <location>
        <begin position="37"/>
        <end position="128"/>
    </location>
</feature>
<dbReference type="PANTHER" id="PTHR24399:SF23">
    <property type="entry name" value="C2H2-TYPE DOMAIN-CONTAINING PROTEIN"/>
    <property type="match status" value="1"/>
</dbReference>
<dbReference type="GO" id="GO:0005654">
    <property type="term" value="C:nucleoplasm"/>
    <property type="evidence" value="ECO:0007669"/>
    <property type="project" value="TreeGrafter"/>
</dbReference>
<feature type="compositionally biased region" description="Polar residues" evidence="12">
    <location>
        <begin position="2293"/>
        <end position="2313"/>
    </location>
</feature>
<reference evidence="14 15" key="1">
    <citation type="journal article" date="2021" name="Elife">
        <title>Chloroplast acquisition without the gene transfer in kleptoplastic sea slugs, Plakobranchus ocellatus.</title>
        <authorList>
            <person name="Maeda T."/>
            <person name="Takahashi S."/>
            <person name="Yoshida T."/>
            <person name="Shimamura S."/>
            <person name="Takaki Y."/>
            <person name="Nagai Y."/>
            <person name="Toyoda A."/>
            <person name="Suzuki Y."/>
            <person name="Arimoto A."/>
            <person name="Ishii H."/>
            <person name="Satoh N."/>
            <person name="Nishiyama T."/>
            <person name="Hasebe M."/>
            <person name="Maruyama T."/>
            <person name="Minagawa J."/>
            <person name="Obokata J."/>
            <person name="Shigenobu S."/>
        </authorList>
    </citation>
    <scope>NUCLEOTIDE SEQUENCE [LARGE SCALE GENOMIC DNA]</scope>
</reference>
<feature type="domain" description="C2H2-type" evidence="13">
    <location>
        <begin position="2370"/>
        <end position="2397"/>
    </location>
</feature>
<dbReference type="FunFam" id="3.30.160.60:FF:001968">
    <property type="entry name" value="chorion transcription factor Cf2 isoform X3"/>
    <property type="match status" value="1"/>
</dbReference>
<feature type="region of interest" description="Disordered" evidence="12">
    <location>
        <begin position="934"/>
        <end position="969"/>
    </location>
</feature>
<proteinExistence type="inferred from homology"/>
<feature type="domain" description="C2H2-type" evidence="13">
    <location>
        <begin position="2511"/>
        <end position="2538"/>
    </location>
</feature>
<evidence type="ECO:0000259" key="13">
    <source>
        <dbReference type="PROSITE" id="PS50157"/>
    </source>
</evidence>
<feature type="compositionally biased region" description="Polar residues" evidence="12">
    <location>
        <begin position="252"/>
        <end position="273"/>
    </location>
</feature>
<feature type="compositionally biased region" description="Basic and acidic residues" evidence="12">
    <location>
        <begin position="39"/>
        <end position="51"/>
    </location>
</feature>
<dbReference type="SUPFAM" id="SSF57667">
    <property type="entry name" value="beta-beta-alpha zinc fingers"/>
    <property type="match status" value="5"/>
</dbReference>
<evidence type="ECO:0000256" key="10">
    <source>
        <dbReference type="ARBA" id="ARBA00023242"/>
    </source>
</evidence>
<comment type="caution">
    <text evidence="14">The sequence shown here is derived from an EMBL/GenBank/DDBJ whole genome shotgun (WGS) entry which is preliminary data.</text>
</comment>
<feature type="region of interest" description="Disordered" evidence="12">
    <location>
        <begin position="2170"/>
        <end position="2236"/>
    </location>
</feature>
<feature type="region of interest" description="Disordered" evidence="12">
    <location>
        <begin position="1650"/>
        <end position="1669"/>
    </location>
</feature>
<feature type="region of interest" description="Disordered" evidence="12">
    <location>
        <begin position="1822"/>
        <end position="1903"/>
    </location>
</feature>
<feature type="compositionally biased region" description="Polar residues" evidence="12">
    <location>
        <begin position="815"/>
        <end position="838"/>
    </location>
</feature>
<dbReference type="InterPro" id="IPR036236">
    <property type="entry name" value="Znf_C2H2_sf"/>
</dbReference>
<feature type="compositionally biased region" description="Acidic residues" evidence="12">
    <location>
        <begin position="1342"/>
        <end position="1359"/>
    </location>
</feature>
<feature type="region of interest" description="Disordered" evidence="12">
    <location>
        <begin position="1927"/>
        <end position="1987"/>
    </location>
</feature>
<keyword evidence="7" id="KW-0805">Transcription regulation</keyword>
<feature type="compositionally biased region" description="Basic and acidic residues" evidence="12">
    <location>
        <begin position="1877"/>
        <end position="1903"/>
    </location>
</feature>
<dbReference type="FunFam" id="3.30.160.60:FF:000744">
    <property type="entry name" value="zinc finger E-box-binding homeobox 1"/>
    <property type="match status" value="1"/>
</dbReference>
<keyword evidence="3" id="KW-0479">Metal-binding</keyword>
<evidence type="ECO:0000256" key="2">
    <source>
        <dbReference type="ARBA" id="ARBA00006991"/>
    </source>
</evidence>
<keyword evidence="15" id="KW-1185">Reference proteome</keyword>
<feature type="compositionally biased region" description="Low complexity" evidence="12">
    <location>
        <begin position="934"/>
        <end position="953"/>
    </location>
</feature>
<evidence type="ECO:0000256" key="6">
    <source>
        <dbReference type="ARBA" id="ARBA00022833"/>
    </source>
</evidence>
<feature type="domain" description="C2H2-type" evidence="13">
    <location>
        <begin position="2426"/>
        <end position="2453"/>
    </location>
</feature>
<evidence type="ECO:0000256" key="4">
    <source>
        <dbReference type="ARBA" id="ARBA00022737"/>
    </source>
</evidence>
<organism evidence="14 15">
    <name type="scientific">Elysia marginata</name>
    <dbReference type="NCBI Taxonomy" id="1093978"/>
    <lineage>
        <taxon>Eukaryota</taxon>
        <taxon>Metazoa</taxon>
        <taxon>Spiralia</taxon>
        <taxon>Lophotrochozoa</taxon>
        <taxon>Mollusca</taxon>
        <taxon>Gastropoda</taxon>
        <taxon>Heterobranchia</taxon>
        <taxon>Euthyneura</taxon>
        <taxon>Panpulmonata</taxon>
        <taxon>Sacoglossa</taxon>
        <taxon>Placobranchoidea</taxon>
        <taxon>Plakobranchidae</taxon>
        <taxon>Elysia</taxon>
    </lineage>
</organism>
<feature type="compositionally biased region" description="Polar residues" evidence="12">
    <location>
        <begin position="1945"/>
        <end position="1987"/>
    </location>
</feature>
<feature type="compositionally biased region" description="Basic and acidic residues" evidence="12">
    <location>
        <begin position="1189"/>
        <end position="1201"/>
    </location>
</feature>
<feature type="domain" description="C2H2-type" evidence="13">
    <location>
        <begin position="2599"/>
        <end position="2625"/>
    </location>
</feature>
<dbReference type="Pfam" id="PF13912">
    <property type="entry name" value="zf-C2H2_6"/>
    <property type="match status" value="1"/>
</dbReference>
<gene>
    <name evidence="14" type="ORF">ElyMa_005500800</name>
</gene>
<feature type="region of interest" description="Disordered" evidence="12">
    <location>
        <begin position="988"/>
        <end position="1023"/>
    </location>
</feature>